<comment type="subcellular location">
    <subcellularLocation>
        <location evidence="1">Membrane</location>
        <topology evidence="1">Multi-pass membrane protein</topology>
    </subcellularLocation>
</comment>
<evidence type="ECO:0000256" key="1">
    <source>
        <dbReference type="ARBA" id="ARBA00004141"/>
    </source>
</evidence>
<sequence>MWANRHIRRGVNKRSDTIHSSFSLSATQYCAVALVLSLVLSSCAFFLPNSGLVWLVLVDILLVIHGLYLKNKITALLKLGAAQLALTLPLYYLLHGEAQLLEGVIVVLRVFLAMLPGWWLSSTQSPERLGEVLSWGLPAKWAFVIAASIGLLPYMLQETKEIYAIQCLRGANITPKALRNPKNWPELIYCVVLPVLIQLLKLSKQMAKAAKLRHFGKVSQPTHWPSTRDD</sequence>
<proteinExistence type="inferred from homology"/>
<dbReference type="STRING" id="458817.Shal_0158"/>
<organism evidence="7 8">
    <name type="scientific">Shewanella halifaxensis (strain HAW-EB4)</name>
    <dbReference type="NCBI Taxonomy" id="458817"/>
    <lineage>
        <taxon>Bacteria</taxon>
        <taxon>Pseudomonadati</taxon>
        <taxon>Pseudomonadota</taxon>
        <taxon>Gammaproteobacteria</taxon>
        <taxon>Alteromonadales</taxon>
        <taxon>Shewanellaceae</taxon>
        <taxon>Shewanella</taxon>
    </lineage>
</organism>
<keyword evidence="3 6" id="KW-0812">Transmembrane</keyword>
<evidence type="ECO:0000256" key="6">
    <source>
        <dbReference type="SAM" id="Phobius"/>
    </source>
</evidence>
<evidence type="ECO:0000256" key="4">
    <source>
        <dbReference type="ARBA" id="ARBA00022989"/>
    </source>
</evidence>
<feature type="transmembrane region" description="Helical" evidence="6">
    <location>
        <begin position="100"/>
        <end position="120"/>
    </location>
</feature>
<gene>
    <name evidence="7" type="ordered locus">Shal_0158</name>
</gene>
<dbReference type="Proteomes" id="UP000001317">
    <property type="component" value="Chromosome"/>
</dbReference>
<feature type="transmembrane region" description="Helical" evidence="6">
    <location>
        <begin position="53"/>
        <end position="69"/>
    </location>
</feature>
<comment type="similarity">
    <text evidence="2">Belongs to the CbiQ family.</text>
</comment>
<keyword evidence="4 6" id="KW-1133">Transmembrane helix</keyword>
<evidence type="ECO:0000256" key="5">
    <source>
        <dbReference type="ARBA" id="ARBA00023136"/>
    </source>
</evidence>
<dbReference type="HOGENOM" id="CLU_099017_0_0_6"/>
<name>B0TN22_SHEHH</name>
<evidence type="ECO:0000313" key="8">
    <source>
        <dbReference type="Proteomes" id="UP000001317"/>
    </source>
</evidence>
<dbReference type="RefSeq" id="WP_012275291.1">
    <property type="nucleotide sequence ID" value="NC_010334.1"/>
</dbReference>
<dbReference type="Pfam" id="PF02361">
    <property type="entry name" value="CbiQ"/>
    <property type="match status" value="1"/>
</dbReference>
<dbReference type="eggNOG" id="COG0619">
    <property type="taxonomic scope" value="Bacteria"/>
</dbReference>
<dbReference type="OrthoDB" id="6263875at2"/>
<dbReference type="AlphaFoldDB" id="B0TN22"/>
<accession>B0TN22</accession>
<feature type="transmembrane region" description="Helical" evidence="6">
    <location>
        <begin position="132"/>
        <end position="156"/>
    </location>
</feature>
<evidence type="ECO:0000256" key="3">
    <source>
        <dbReference type="ARBA" id="ARBA00022692"/>
    </source>
</evidence>
<evidence type="ECO:0000313" key="7">
    <source>
        <dbReference type="EMBL" id="ABZ74734.1"/>
    </source>
</evidence>
<dbReference type="EMBL" id="CP000931">
    <property type="protein sequence ID" value="ABZ74734.1"/>
    <property type="molecule type" value="Genomic_DNA"/>
</dbReference>
<dbReference type="GO" id="GO:0005886">
    <property type="term" value="C:plasma membrane"/>
    <property type="evidence" value="ECO:0007669"/>
    <property type="project" value="UniProtKB-ARBA"/>
</dbReference>
<protein>
    <submittedName>
        <fullName evidence="7">Cobalt transport protein</fullName>
    </submittedName>
</protein>
<keyword evidence="5 6" id="KW-0472">Membrane</keyword>
<keyword evidence="8" id="KW-1185">Reference proteome</keyword>
<dbReference type="KEGG" id="shl:Shal_0158"/>
<evidence type="ECO:0000256" key="2">
    <source>
        <dbReference type="ARBA" id="ARBA00008564"/>
    </source>
</evidence>
<feature type="transmembrane region" description="Helical" evidence="6">
    <location>
        <begin position="21"/>
        <end position="47"/>
    </location>
</feature>
<reference evidence="7" key="1">
    <citation type="submission" date="2008-01" db="EMBL/GenBank/DDBJ databases">
        <title>Complete sequence of Shewanella halifaxensis HAW-EB4.</title>
        <authorList>
            <consortium name="US DOE Joint Genome Institute"/>
            <person name="Copeland A."/>
            <person name="Lucas S."/>
            <person name="Lapidus A."/>
            <person name="Glavina del Rio T."/>
            <person name="Dalin E."/>
            <person name="Tice H."/>
            <person name="Bruce D."/>
            <person name="Goodwin L."/>
            <person name="Pitluck S."/>
            <person name="Sims D."/>
            <person name="Brettin T."/>
            <person name="Detter J.C."/>
            <person name="Han C."/>
            <person name="Kuske C.R."/>
            <person name="Schmutz J."/>
            <person name="Larimer F."/>
            <person name="Land M."/>
            <person name="Hauser L."/>
            <person name="Kyrpides N."/>
            <person name="Kim E."/>
            <person name="Zhao J.-S."/>
            <person name="Richardson P."/>
        </authorList>
    </citation>
    <scope>NUCLEOTIDE SEQUENCE [LARGE SCALE GENOMIC DNA]</scope>
    <source>
        <strain evidence="7">HAW-EB4</strain>
    </source>
</reference>
<dbReference type="CDD" id="cd16914">
    <property type="entry name" value="EcfT"/>
    <property type="match status" value="1"/>
</dbReference>
<dbReference type="InterPro" id="IPR003339">
    <property type="entry name" value="ABC/ECF_trnsptr_transmembrane"/>
</dbReference>